<dbReference type="PANTHER" id="PTHR19441:SF33">
    <property type="entry name" value="PROTEIN WFDC21"/>
    <property type="match status" value="1"/>
</dbReference>
<dbReference type="PANTHER" id="PTHR19441">
    <property type="entry name" value="WHEY ACDIC PROTEIN WAP"/>
    <property type="match status" value="1"/>
</dbReference>
<dbReference type="InterPro" id="IPR050514">
    <property type="entry name" value="WAP_four-disulfide_core"/>
</dbReference>
<name>A0A7J6S1W9_PEROL</name>
<sequence length="312" mass="33473">MAYLAAGSISLVMGAYLLVRKPWLRTAKNLQADTWIIVINRSMRIALLLPLLLKTITAADDIGSEPLVCPPVLSGTAGICVEMCSEEQPCGGEEMCCPNGCGHLCMAGVTAEEAEQIRQAQDNPSGATRAVPLLVGVSVIGLLFHEEAFVWRLARKGSLVVVRVGDWVDEGKPQPGELCCSNGCGKVCKVDVTQAEYDKLADFNKRSITGFSLMIEFNDNADLDEIAANLKSEKLGKIFPASTESPNVSILHALKMAIVKVKTSEREDADALEGFVKGIPAVSAATKSMEIEWDYAKDSAVVGRGPAEVEEM</sequence>
<dbReference type="Gene3D" id="4.10.75.10">
    <property type="entry name" value="Elafin-like"/>
    <property type="match status" value="1"/>
</dbReference>
<evidence type="ECO:0000313" key="2">
    <source>
        <dbReference type="EMBL" id="KAF4726030.1"/>
    </source>
</evidence>
<proteinExistence type="predicted"/>
<dbReference type="GO" id="GO:0005615">
    <property type="term" value="C:extracellular space"/>
    <property type="evidence" value="ECO:0007669"/>
    <property type="project" value="TreeGrafter"/>
</dbReference>
<dbReference type="GO" id="GO:0045087">
    <property type="term" value="P:innate immune response"/>
    <property type="evidence" value="ECO:0007669"/>
    <property type="project" value="TreeGrafter"/>
</dbReference>
<dbReference type="AlphaFoldDB" id="A0A7J6S1W9"/>
<dbReference type="GO" id="GO:0004867">
    <property type="term" value="F:serine-type endopeptidase inhibitor activity"/>
    <property type="evidence" value="ECO:0007669"/>
    <property type="project" value="TreeGrafter"/>
</dbReference>
<dbReference type="EMBL" id="JABANM010018481">
    <property type="protein sequence ID" value="KAF4726030.1"/>
    <property type="molecule type" value="Genomic_DNA"/>
</dbReference>
<dbReference type="PROSITE" id="PS51390">
    <property type="entry name" value="WAP"/>
    <property type="match status" value="1"/>
</dbReference>
<evidence type="ECO:0000313" key="3">
    <source>
        <dbReference type="Proteomes" id="UP000574390"/>
    </source>
</evidence>
<dbReference type="CDD" id="cd00199">
    <property type="entry name" value="WAP"/>
    <property type="match status" value="1"/>
</dbReference>
<evidence type="ECO:0000259" key="1">
    <source>
        <dbReference type="PROSITE" id="PS51390"/>
    </source>
</evidence>
<dbReference type="GO" id="GO:0019731">
    <property type="term" value="P:antibacterial humoral response"/>
    <property type="evidence" value="ECO:0007669"/>
    <property type="project" value="TreeGrafter"/>
</dbReference>
<dbReference type="InterPro" id="IPR008197">
    <property type="entry name" value="WAP_dom"/>
</dbReference>
<dbReference type="Pfam" id="PF00095">
    <property type="entry name" value="WAP"/>
    <property type="match status" value="1"/>
</dbReference>
<dbReference type="SUPFAM" id="SSF57256">
    <property type="entry name" value="Elafin-like"/>
    <property type="match status" value="1"/>
</dbReference>
<accession>A0A7J6S1W9</accession>
<protein>
    <submittedName>
        <fullName evidence="2">WAP four-disulfide core domain 3</fullName>
    </submittedName>
</protein>
<feature type="domain" description="WAP" evidence="1">
    <location>
        <begin position="62"/>
        <end position="109"/>
    </location>
</feature>
<gene>
    <name evidence="2" type="primary">WFDC3_1</name>
    <name evidence="2" type="ORF">FOZ62_004580</name>
</gene>
<dbReference type="InterPro" id="IPR036645">
    <property type="entry name" value="Elafin-like_sf"/>
</dbReference>
<comment type="caution">
    <text evidence="2">The sequence shown here is derived from an EMBL/GenBank/DDBJ whole genome shotgun (WGS) entry which is preliminary data.</text>
</comment>
<dbReference type="Proteomes" id="UP000574390">
    <property type="component" value="Unassembled WGS sequence"/>
</dbReference>
<reference evidence="2 3" key="1">
    <citation type="submission" date="2020-04" db="EMBL/GenBank/DDBJ databases">
        <title>Perkinsus olseni comparative genomics.</title>
        <authorList>
            <person name="Bogema D.R."/>
        </authorList>
    </citation>
    <scope>NUCLEOTIDE SEQUENCE [LARGE SCALE GENOMIC DNA]</scope>
    <source>
        <strain evidence="2">ATCC PRA-205</strain>
    </source>
</reference>
<organism evidence="2 3">
    <name type="scientific">Perkinsus olseni</name>
    <name type="common">Perkinsus atlanticus</name>
    <dbReference type="NCBI Taxonomy" id="32597"/>
    <lineage>
        <taxon>Eukaryota</taxon>
        <taxon>Sar</taxon>
        <taxon>Alveolata</taxon>
        <taxon>Perkinsozoa</taxon>
        <taxon>Perkinsea</taxon>
        <taxon>Perkinsida</taxon>
        <taxon>Perkinsidae</taxon>
        <taxon>Perkinsus</taxon>
    </lineage>
</organism>